<keyword evidence="1" id="KW-0175">Coiled coil</keyword>
<sequence length="563" mass="64318">MNSSDLKVILLGGSDDITSIGNAIVGEKVFVEERWREQRHSLKLNDTRKLHITAPLYGQTTLTDSGKRLSDKLVFDINTNAYHAVVFAMKIKPDLRLNNPTAAECTGILREDSWRNLIKGRGVIIVLEADRFRDARCTGRISTGFLDWMRAQTGVPRVLFQEVQERCLLFDTDGRGEVLNKQRSELLDVVDYRILGSKHYTDVKFKEGEGRRLEMRQQIAELQENMRTKTLELEKTGKLNSEETAKRLQELEKHLSDMQVNITRTISELKELNASSSHEAEEMFQVLTLQISEIKGTVRELQITNSREAEKRSQEMENQVSGLKNEILEERVKRTDDMKALENQVNRLQGSTVWGKIKTISDLYPQLKSPYIVSLVLFSLLILALALISLPIFCYVSATYRKEATHPGEDQDLRRYIDVQIKQTARRIQEIETQVAAKKISGQTKNEITENKNETGFVNVVKKTQDVKELLGELKEILFNETRDPSDTDSDQRESVVWGMIRCVLMSLSLTLMLLVLVSYRVPIPQQRLLGTVLIELLVLQLVLLLILAVVFTVGTVLMIERF</sequence>
<evidence type="ECO:0000313" key="3">
    <source>
        <dbReference type="EMBL" id="GFS00916.1"/>
    </source>
</evidence>
<keyword evidence="4" id="KW-1185">Reference proteome</keyword>
<evidence type="ECO:0000313" key="4">
    <source>
        <dbReference type="Proteomes" id="UP000762676"/>
    </source>
</evidence>
<name>A0AAV4HTY7_9GAST</name>
<evidence type="ECO:0000256" key="2">
    <source>
        <dbReference type="SAM" id="Phobius"/>
    </source>
</evidence>
<protein>
    <recommendedName>
        <fullName evidence="5">AIG1-type G domain-containing protein</fullName>
    </recommendedName>
</protein>
<dbReference type="EMBL" id="BMAT01005860">
    <property type="protein sequence ID" value="GFS00916.1"/>
    <property type="molecule type" value="Genomic_DNA"/>
</dbReference>
<keyword evidence="2" id="KW-1133">Transmembrane helix</keyword>
<accession>A0AAV4HTY7</accession>
<feature type="transmembrane region" description="Helical" evidence="2">
    <location>
        <begin position="538"/>
        <end position="560"/>
    </location>
</feature>
<proteinExistence type="predicted"/>
<comment type="caution">
    <text evidence="3">The sequence shown here is derived from an EMBL/GenBank/DDBJ whole genome shotgun (WGS) entry which is preliminary data.</text>
</comment>
<dbReference type="Proteomes" id="UP000762676">
    <property type="component" value="Unassembled WGS sequence"/>
</dbReference>
<feature type="transmembrane region" description="Helical" evidence="2">
    <location>
        <begin position="496"/>
        <end position="518"/>
    </location>
</feature>
<keyword evidence="2" id="KW-0812">Transmembrane</keyword>
<evidence type="ECO:0008006" key="5">
    <source>
        <dbReference type="Google" id="ProtNLM"/>
    </source>
</evidence>
<feature type="transmembrane region" description="Helical" evidence="2">
    <location>
        <begin position="371"/>
        <end position="396"/>
    </location>
</feature>
<reference evidence="3 4" key="1">
    <citation type="journal article" date="2021" name="Elife">
        <title>Chloroplast acquisition without the gene transfer in kleptoplastic sea slugs, Plakobranchus ocellatus.</title>
        <authorList>
            <person name="Maeda T."/>
            <person name="Takahashi S."/>
            <person name="Yoshida T."/>
            <person name="Shimamura S."/>
            <person name="Takaki Y."/>
            <person name="Nagai Y."/>
            <person name="Toyoda A."/>
            <person name="Suzuki Y."/>
            <person name="Arimoto A."/>
            <person name="Ishii H."/>
            <person name="Satoh N."/>
            <person name="Nishiyama T."/>
            <person name="Hasebe M."/>
            <person name="Maruyama T."/>
            <person name="Minagawa J."/>
            <person name="Obokata J."/>
            <person name="Shigenobu S."/>
        </authorList>
    </citation>
    <scope>NUCLEOTIDE SEQUENCE [LARGE SCALE GENOMIC DNA]</scope>
</reference>
<organism evidence="3 4">
    <name type="scientific">Elysia marginata</name>
    <dbReference type="NCBI Taxonomy" id="1093978"/>
    <lineage>
        <taxon>Eukaryota</taxon>
        <taxon>Metazoa</taxon>
        <taxon>Spiralia</taxon>
        <taxon>Lophotrochozoa</taxon>
        <taxon>Mollusca</taxon>
        <taxon>Gastropoda</taxon>
        <taxon>Heterobranchia</taxon>
        <taxon>Euthyneura</taxon>
        <taxon>Panpulmonata</taxon>
        <taxon>Sacoglossa</taxon>
        <taxon>Placobranchoidea</taxon>
        <taxon>Plakobranchidae</taxon>
        <taxon>Elysia</taxon>
    </lineage>
</organism>
<dbReference type="AlphaFoldDB" id="A0AAV4HTY7"/>
<evidence type="ECO:0000256" key="1">
    <source>
        <dbReference type="SAM" id="Coils"/>
    </source>
</evidence>
<gene>
    <name evidence="3" type="ORF">ElyMa_002826100</name>
</gene>
<feature type="coiled-coil region" evidence="1">
    <location>
        <begin position="306"/>
        <end position="344"/>
    </location>
</feature>
<keyword evidence="2" id="KW-0472">Membrane</keyword>
<feature type="coiled-coil region" evidence="1">
    <location>
        <begin position="205"/>
        <end position="268"/>
    </location>
</feature>